<protein>
    <submittedName>
        <fullName evidence="3">Uncharacterized protein</fullName>
    </submittedName>
</protein>
<name>A0A0E9WXN1_ANGAN</name>
<feature type="signal peptide" evidence="2">
    <location>
        <begin position="1"/>
        <end position="16"/>
    </location>
</feature>
<evidence type="ECO:0000256" key="1">
    <source>
        <dbReference type="SAM" id="MobiDB-lite"/>
    </source>
</evidence>
<dbReference type="EMBL" id="GBXM01013340">
    <property type="protein sequence ID" value="JAH95237.1"/>
    <property type="molecule type" value="Transcribed_RNA"/>
</dbReference>
<keyword evidence="2" id="KW-0732">Signal</keyword>
<feature type="region of interest" description="Disordered" evidence="1">
    <location>
        <begin position="58"/>
        <end position="79"/>
    </location>
</feature>
<reference evidence="3" key="2">
    <citation type="journal article" date="2015" name="Fish Shellfish Immunol.">
        <title>Early steps in the European eel (Anguilla anguilla)-Vibrio vulnificus interaction in the gills: Role of the RtxA13 toxin.</title>
        <authorList>
            <person name="Callol A."/>
            <person name="Pajuelo D."/>
            <person name="Ebbesson L."/>
            <person name="Teles M."/>
            <person name="MacKenzie S."/>
            <person name="Amaro C."/>
        </authorList>
    </citation>
    <scope>NUCLEOTIDE SEQUENCE</scope>
</reference>
<sequence>MNFWVATVISCPTLRCFWVIYLKLSDEKHLNSRTVQKVYLSKLGSEVWERTGSALQPGKTNTTFKEQGQGPVLFSNKTT</sequence>
<dbReference type="AlphaFoldDB" id="A0A0E9WXN1"/>
<evidence type="ECO:0000256" key="2">
    <source>
        <dbReference type="SAM" id="SignalP"/>
    </source>
</evidence>
<organism evidence="3">
    <name type="scientific">Anguilla anguilla</name>
    <name type="common">European freshwater eel</name>
    <name type="synonym">Muraena anguilla</name>
    <dbReference type="NCBI Taxonomy" id="7936"/>
    <lineage>
        <taxon>Eukaryota</taxon>
        <taxon>Metazoa</taxon>
        <taxon>Chordata</taxon>
        <taxon>Craniata</taxon>
        <taxon>Vertebrata</taxon>
        <taxon>Euteleostomi</taxon>
        <taxon>Actinopterygii</taxon>
        <taxon>Neopterygii</taxon>
        <taxon>Teleostei</taxon>
        <taxon>Anguilliformes</taxon>
        <taxon>Anguillidae</taxon>
        <taxon>Anguilla</taxon>
    </lineage>
</organism>
<reference evidence="3" key="1">
    <citation type="submission" date="2014-11" db="EMBL/GenBank/DDBJ databases">
        <authorList>
            <person name="Amaro Gonzalez C."/>
        </authorList>
    </citation>
    <scope>NUCLEOTIDE SEQUENCE</scope>
</reference>
<accession>A0A0E9WXN1</accession>
<proteinExistence type="predicted"/>
<evidence type="ECO:0000313" key="3">
    <source>
        <dbReference type="EMBL" id="JAH95237.1"/>
    </source>
</evidence>
<feature type="chain" id="PRO_5002434651" evidence="2">
    <location>
        <begin position="17"/>
        <end position="79"/>
    </location>
</feature>